<reference evidence="5 6" key="1">
    <citation type="submission" date="2016-10" db="EMBL/GenBank/DDBJ databases">
        <authorList>
            <person name="Varghese N."/>
            <person name="Submissions S."/>
        </authorList>
    </citation>
    <scope>NUCLEOTIDE SEQUENCE [LARGE SCALE GENOMIC DNA]</scope>
    <source>
        <strain evidence="5 6">DSM 16392</strain>
    </source>
</reference>
<evidence type="ECO:0000256" key="1">
    <source>
        <dbReference type="ARBA" id="ARBA00022679"/>
    </source>
</evidence>
<evidence type="ECO:0000256" key="3">
    <source>
        <dbReference type="ARBA" id="ARBA00038502"/>
    </source>
</evidence>
<evidence type="ECO:0000313" key="6">
    <source>
        <dbReference type="Proteomes" id="UP000199598"/>
    </source>
</evidence>
<gene>
    <name evidence="5" type="ORF">SAMN04488518_101697</name>
</gene>
<evidence type="ECO:0000256" key="2">
    <source>
        <dbReference type="ARBA" id="ARBA00023315"/>
    </source>
</evidence>
<keyword evidence="2" id="KW-0012">Acyltransferase</keyword>
<dbReference type="PANTHER" id="PTHR43792:SF8">
    <property type="entry name" value="[RIBOSOMAL PROTEIN US5]-ALANINE N-ACETYLTRANSFERASE"/>
    <property type="match status" value="1"/>
</dbReference>
<proteinExistence type="inferred from homology"/>
<protein>
    <submittedName>
        <fullName evidence="5">Protein N-acetyltransferase, RimJ/RimL family</fullName>
    </submittedName>
</protein>
<keyword evidence="6" id="KW-1185">Reference proteome</keyword>
<comment type="similarity">
    <text evidence="3">Belongs to the acetyltransferase family. RimJ subfamily.</text>
</comment>
<accession>A0A1I3VYF5</accession>
<dbReference type="InterPro" id="IPR016181">
    <property type="entry name" value="Acyl_CoA_acyltransferase"/>
</dbReference>
<comment type="caution">
    <text evidence="5">The sequence shown here is derived from an EMBL/GenBank/DDBJ whole genome shotgun (WGS) entry which is preliminary data.</text>
</comment>
<dbReference type="Proteomes" id="UP000199598">
    <property type="component" value="Unassembled WGS sequence"/>
</dbReference>
<organism evidence="5 6">
    <name type="scientific">Pseudovibrio ascidiaceicola</name>
    <dbReference type="NCBI Taxonomy" id="285279"/>
    <lineage>
        <taxon>Bacteria</taxon>
        <taxon>Pseudomonadati</taxon>
        <taxon>Pseudomonadota</taxon>
        <taxon>Alphaproteobacteria</taxon>
        <taxon>Hyphomicrobiales</taxon>
        <taxon>Stappiaceae</taxon>
        <taxon>Pseudovibrio</taxon>
    </lineage>
</organism>
<dbReference type="RefSeq" id="WP_093516716.1">
    <property type="nucleotide sequence ID" value="NZ_FOSK01000001.1"/>
</dbReference>
<dbReference type="EMBL" id="FOSK01000001">
    <property type="protein sequence ID" value="SFK00149.1"/>
    <property type="molecule type" value="Genomic_DNA"/>
</dbReference>
<feature type="domain" description="N-acetyltransferase" evidence="4">
    <location>
        <begin position="10"/>
        <end position="172"/>
    </location>
</feature>
<keyword evidence="1" id="KW-0808">Transferase</keyword>
<dbReference type="PANTHER" id="PTHR43792">
    <property type="entry name" value="GNAT FAMILY, PUTATIVE (AFU_ORTHOLOGUE AFUA_3G00765)-RELATED-RELATED"/>
    <property type="match status" value="1"/>
</dbReference>
<dbReference type="PROSITE" id="PS51186">
    <property type="entry name" value="GNAT"/>
    <property type="match status" value="1"/>
</dbReference>
<dbReference type="InterPro" id="IPR051531">
    <property type="entry name" value="N-acetyltransferase"/>
</dbReference>
<dbReference type="Pfam" id="PF13302">
    <property type="entry name" value="Acetyltransf_3"/>
    <property type="match status" value="1"/>
</dbReference>
<name>A0A1I3VYF5_9HYPH</name>
<sequence length="181" mass="20333">MFPDLKTDRLILRQFKHTDLEPLCMHTNNFAVSKTLSEVPYPYSKADGEWWINYCLNTPLSEKIAWVIEGPAGFSGSITLMKLQSGKPILGYWLAEHLWGKGYMSEAAQAITTYGFEVLGLPTIYTSALEENPGSLRVLSKLGFQEIGRGFSTPRSRPEEKLPNISLSLTREQWAARHAPA</sequence>
<evidence type="ECO:0000313" key="5">
    <source>
        <dbReference type="EMBL" id="SFK00149.1"/>
    </source>
</evidence>
<dbReference type="InterPro" id="IPR000182">
    <property type="entry name" value="GNAT_dom"/>
</dbReference>
<dbReference type="SUPFAM" id="SSF55729">
    <property type="entry name" value="Acyl-CoA N-acyltransferases (Nat)"/>
    <property type="match status" value="1"/>
</dbReference>
<evidence type="ECO:0000259" key="4">
    <source>
        <dbReference type="PROSITE" id="PS51186"/>
    </source>
</evidence>
<dbReference type="Gene3D" id="3.40.630.30">
    <property type="match status" value="1"/>
</dbReference>